<organism evidence="2 3">
    <name type="scientific">Acaulospora morrowiae</name>
    <dbReference type="NCBI Taxonomy" id="94023"/>
    <lineage>
        <taxon>Eukaryota</taxon>
        <taxon>Fungi</taxon>
        <taxon>Fungi incertae sedis</taxon>
        <taxon>Mucoromycota</taxon>
        <taxon>Glomeromycotina</taxon>
        <taxon>Glomeromycetes</taxon>
        <taxon>Diversisporales</taxon>
        <taxon>Acaulosporaceae</taxon>
        <taxon>Acaulospora</taxon>
    </lineage>
</organism>
<feature type="domain" description="SAM" evidence="1">
    <location>
        <begin position="79"/>
        <end position="143"/>
    </location>
</feature>
<dbReference type="Proteomes" id="UP000789342">
    <property type="component" value="Unassembled WGS sequence"/>
</dbReference>
<accession>A0A9N9EEJ4</accession>
<sequence length="261" mass="30869">MNWKNIVQMDDDELEQLGIKPSATRQVLLRNFRRIKKVMKIKNMDLPRKQITLNKKIYVRNDEMTAEEKQFYLNTYRDVDWNLLEDFPSWLKGLGFLDFASCFAGMHWRDIVEMNYDKLEEIGVNSNFVRLSLVKHFWTIKKALVHKENYVLPFPKQLLKVQGISEETIKDPIERLKIIDSFYNVDLKMVEEKNIPALLDSVGLSRFASSFNQIGWDDALNMDYKALEKIGIDSHLARQVIFKKFQNVKLAMDQTRIPRNF</sequence>
<dbReference type="SMART" id="SM00454">
    <property type="entry name" value="SAM"/>
    <property type="match status" value="2"/>
</dbReference>
<evidence type="ECO:0000313" key="2">
    <source>
        <dbReference type="EMBL" id="CAG8675245.1"/>
    </source>
</evidence>
<dbReference type="InterPro" id="IPR001660">
    <property type="entry name" value="SAM"/>
</dbReference>
<dbReference type="SUPFAM" id="SSF47769">
    <property type="entry name" value="SAM/Pointed domain"/>
    <property type="match status" value="2"/>
</dbReference>
<keyword evidence="3" id="KW-1185">Reference proteome</keyword>
<dbReference type="OrthoDB" id="2155283at2759"/>
<gene>
    <name evidence="2" type="ORF">AMORRO_LOCUS10997</name>
</gene>
<comment type="caution">
    <text evidence="2">The sequence shown here is derived from an EMBL/GenBank/DDBJ whole genome shotgun (WGS) entry which is preliminary data.</text>
</comment>
<protein>
    <submittedName>
        <fullName evidence="2">7904_t:CDS:1</fullName>
    </submittedName>
</protein>
<name>A0A9N9EEJ4_9GLOM</name>
<feature type="domain" description="SAM" evidence="1">
    <location>
        <begin position="187"/>
        <end position="251"/>
    </location>
</feature>
<dbReference type="EMBL" id="CAJVPV010013140">
    <property type="protein sequence ID" value="CAG8675245.1"/>
    <property type="molecule type" value="Genomic_DNA"/>
</dbReference>
<evidence type="ECO:0000259" key="1">
    <source>
        <dbReference type="SMART" id="SM00454"/>
    </source>
</evidence>
<dbReference type="AlphaFoldDB" id="A0A9N9EEJ4"/>
<proteinExistence type="predicted"/>
<reference evidence="2" key="1">
    <citation type="submission" date="2021-06" db="EMBL/GenBank/DDBJ databases">
        <authorList>
            <person name="Kallberg Y."/>
            <person name="Tangrot J."/>
            <person name="Rosling A."/>
        </authorList>
    </citation>
    <scope>NUCLEOTIDE SEQUENCE</scope>
    <source>
        <strain evidence="2">CL551</strain>
    </source>
</reference>
<dbReference type="Gene3D" id="1.10.150.50">
    <property type="entry name" value="Transcription Factor, Ets-1"/>
    <property type="match status" value="2"/>
</dbReference>
<dbReference type="InterPro" id="IPR013761">
    <property type="entry name" value="SAM/pointed_sf"/>
</dbReference>
<evidence type="ECO:0000313" key="3">
    <source>
        <dbReference type="Proteomes" id="UP000789342"/>
    </source>
</evidence>